<dbReference type="EMBL" id="PUIA01000094">
    <property type="protein sequence ID" value="PQO25049.1"/>
    <property type="molecule type" value="Genomic_DNA"/>
</dbReference>
<dbReference type="Gene3D" id="3.30.200.20">
    <property type="entry name" value="Phosphorylase Kinase, domain 1"/>
    <property type="match status" value="1"/>
</dbReference>
<evidence type="ECO:0000313" key="4">
    <source>
        <dbReference type="Proteomes" id="UP000240009"/>
    </source>
</evidence>
<dbReference type="Gene3D" id="3.90.1200.10">
    <property type="match status" value="1"/>
</dbReference>
<evidence type="ECO:0000256" key="1">
    <source>
        <dbReference type="ARBA" id="ARBA00038240"/>
    </source>
</evidence>
<dbReference type="AlphaFoldDB" id="A0A2S8EYQ4"/>
<dbReference type="InterPro" id="IPR050249">
    <property type="entry name" value="Pseudomonas-type_ThrB"/>
</dbReference>
<evidence type="ECO:0000259" key="2">
    <source>
        <dbReference type="Pfam" id="PF01636"/>
    </source>
</evidence>
<dbReference type="GO" id="GO:0009088">
    <property type="term" value="P:threonine biosynthetic process"/>
    <property type="evidence" value="ECO:0007669"/>
    <property type="project" value="TreeGrafter"/>
</dbReference>
<dbReference type="RefSeq" id="WP_105359655.1">
    <property type="nucleotide sequence ID" value="NZ_PUIA01000094.1"/>
</dbReference>
<dbReference type="Pfam" id="PF01636">
    <property type="entry name" value="APH"/>
    <property type="match status" value="1"/>
</dbReference>
<comment type="caution">
    <text evidence="3">The sequence shown here is derived from an EMBL/GenBank/DDBJ whole genome shotgun (WGS) entry which is preliminary data.</text>
</comment>
<organism evidence="3 4">
    <name type="scientific">Blastopirellula marina</name>
    <dbReference type="NCBI Taxonomy" id="124"/>
    <lineage>
        <taxon>Bacteria</taxon>
        <taxon>Pseudomonadati</taxon>
        <taxon>Planctomycetota</taxon>
        <taxon>Planctomycetia</taxon>
        <taxon>Pirellulales</taxon>
        <taxon>Pirellulaceae</taxon>
        <taxon>Blastopirellula</taxon>
    </lineage>
</organism>
<dbReference type="PANTHER" id="PTHR21064:SF6">
    <property type="entry name" value="AMINOGLYCOSIDE PHOSPHOTRANSFERASE DOMAIN-CONTAINING PROTEIN"/>
    <property type="match status" value="1"/>
</dbReference>
<dbReference type="InterPro" id="IPR002575">
    <property type="entry name" value="Aminoglycoside_PTrfase"/>
</dbReference>
<feature type="domain" description="Aminoglycoside phosphotransferase" evidence="2">
    <location>
        <begin position="39"/>
        <end position="246"/>
    </location>
</feature>
<accession>A0A2S8EYQ4</accession>
<dbReference type="InterPro" id="IPR011009">
    <property type="entry name" value="Kinase-like_dom_sf"/>
</dbReference>
<comment type="similarity">
    <text evidence="1">Belongs to the pseudomonas-type ThrB family.</text>
</comment>
<dbReference type="Proteomes" id="UP000240009">
    <property type="component" value="Unassembled WGS sequence"/>
</dbReference>
<dbReference type="PANTHER" id="PTHR21064">
    <property type="entry name" value="AMINOGLYCOSIDE PHOSPHOTRANSFERASE DOMAIN-CONTAINING PROTEIN-RELATED"/>
    <property type="match status" value="1"/>
</dbReference>
<dbReference type="GO" id="GO:0004413">
    <property type="term" value="F:homoserine kinase activity"/>
    <property type="evidence" value="ECO:0007669"/>
    <property type="project" value="TreeGrafter"/>
</dbReference>
<proteinExistence type="inferred from homology"/>
<name>A0A2S8EYQ4_9BACT</name>
<dbReference type="SUPFAM" id="SSF56112">
    <property type="entry name" value="Protein kinase-like (PK-like)"/>
    <property type="match status" value="1"/>
</dbReference>
<protein>
    <recommendedName>
        <fullName evidence="2">Aminoglycoside phosphotransferase domain-containing protein</fullName>
    </recommendedName>
</protein>
<reference evidence="3 4" key="1">
    <citation type="submission" date="2018-02" db="EMBL/GenBank/DDBJ databases">
        <title>Comparative genomes isolates from brazilian mangrove.</title>
        <authorList>
            <person name="Araujo J.E."/>
            <person name="Taketani R.G."/>
            <person name="Silva M.C.P."/>
            <person name="Loureco M.V."/>
            <person name="Andreote F.D."/>
        </authorList>
    </citation>
    <scope>NUCLEOTIDE SEQUENCE [LARGE SCALE GENOMIC DNA]</scope>
    <source>
        <strain evidence="3 4">HEX-2 MGV</strain>
    </source>
</reference>
<evidence type="ECO:0000313" key="3">
    <source>
        <dbReference type="EMBL" id="PQO25049.1"/>
    </source>
</evidence>
<sequence>MDPNHLPVDDSSAYHDALAQCVDHWGLVLEKTSLIRDGINHVYGTETHEGAPVIVRISDGAVRSDAELWAELLWLAHLRKNGCMVTHPIPSKRGELLETIEHDDAVLHVACFERFPGKHLHKNSIDEWNDQLLLDLGRQIGRIHRLSDEFHLPSNKDRKQWYDVEETHFPNPLLPAYNADVVDVMRTFIRTIRQRPTQPRHYGLVHRDIHAGNFLVDAGRIEIIDFDLGCYGWRTMDFATLLFARYYFPSISVPDASPKKAGECLGLLVRGYREEYTVDDDQLETVADMVLIHSTLNYVIVRPAIEHWQLAIQSETCSVAESMVWLENLWLTGHQLEVDLSQV</sequence>
<dbReference type="OrthoDB" id="4030632at2"/>
<gene>
    <name evidence="3" type="ORF">C5Y96_26455</name>
</gene>